<protein>
    <recommendedName>
        <fullName evidence="3">Rieske [2Fe-2S] domain-containing protein</fullName>
    </recommendedName>
</protein>
<evidence type="ECO:0000313" key="2">
    <source>
        <dbReference type="Proteomes" id="UP000199607"/>
    </source>
</evidence>
<proteinExistence type="predicted"/>
<dbReference type="PROSITE" id="PS51318">
    <property type="entry name" value="TAT"/>
    <property type="match status" value="1"/>
</dbReference>
<dbReference type="Proteomes" id="UP000199607">
    <property type="component" value="Unassembled WGS sequence"/>
</dbReference>
<reference evidence="2" key="1">
    <citation type="submission" date="2016-10" db="EMBL/GenBank/DDBJ databases">
        <authorList>
            <person name="Varghese N."/>
            <person name="Submissions S."/>
        </authorList>
    </citation>
    <scope>NUCLEOTIDE SEQUENCE [LARGE SCALE GENOMIC DNA]</scope>
    <source>
        <strain evidence="2">CGMCC 1.7738</strain>
    </source>
</reference>
<dbReference type="STRING" id="553466.SAMN04487950_0908"/>
<dbReference type="InterPro" id="IPR006311">
    <property type="entry name" value="TAT_signal"/>
</dbReference>
<name>A0A1I4C3X4_9EURY</name>
<dbReference type="RefSeq" id="WP_009375932.1">
    <property type="nucleotide sequence ID" value="NZ_FOTC01000001.1"/>
</dbReference>
<accession>A0A1I4C3X4</accession>
<dbReference type="InterPro" id="IPR014349">
    <property type="entry name" value="Rieske_Fe-S_prot"/>
</dbReference>
<gene>
    <name evidence="1" type="ORF">SAMN04487950_0908</name>
</gene>
<dbReference type="GO" id="GO:0051537">
    <property type="term" value="F:2 iron, 2 sulfur cluster binding"/>
    <property type="evidence" value="ECO:0007669"/>
    <property type="project" value="InterPro"/>
</dbReference>
<organism evidence="1 2">
    <name type="scientific">Halogranum rubrum</name>
    <dbReference type="NCBI Taxonomy" id="553466"/>
    <lineage>
        <taxon>Archaea</taxon>
        <taxon>Methanobacteriati</taxon>
        <taxon>Methanobacteriota</taxon>
        <taxon>Stenosarchaea group</taxon>
        <taxon>Halobacteria</taxon>
        <taxon>Halobacteriales</taxon>
        <taxon>Haloferacaceae</taxon>
    </lineage>
</organism>
<dbReference type="EMBL" id="FOTC01000001">
    <property type="protein sequence ID" value="SFK75029.1"/>
    <property type="molecule type" value="Genomic_DNA"/>
</dbReference>
<evidence type="ECO:0008006" key="3">
    <source>
        <dbReference type="Google" id="ProtNLM"/>
    </source>
</evidence>
<dbReference type="SUPFAM" id="SSF50022">
    <property type="entry name" value="ISP domain"/>
    <property type="match status" value="1"/>
</dbReference>
<dbReference type="Gene3D" id="2.102.10.10">
    <property type="entry name" value="Rieske [2Fe-2S] iron-sulphur domain"/>
    <property type="match status" value="1"/>
</dbReference>
<evidence type="ECO:0000313" key="1">
    <source>
        <dbReference type="EMBL" id="SFK75029.1"/>
    </source>
</evidence>
<sequence length="282" mass="30437">MSNDDKYPTESGRRRFVKGVVGGAALAGVGTTGAVAVNSATTSSGAGGGSTQAMAIENTGGPAPRGMPQIPVEIDSDGNIKGVWPEVQEVTESGVTFQVAETENYNGSDVTYSSEWFQYCGVESYEGIKPDYESENFFHSGANPAYTWQQDTYSEGDTLNISDFEDYRSWGNGIGESGLGKPATGTWRSQDSEDTIPIQVIRSPLIEEAAQNDPWLQASTSQGVIAWLNKCTHFCCVPGYKQAADAAKFNAENDVYCQCHQSVYNPFSVVETLFVARPRPEE</sequence>
<dbReference type="PANTHER" id="PTHR10134">
    <property type="entry name" value="CYTOCHROME B-C1 COMPLEX SUBUNIT RIESKE, MITOCHONDRIAL"/>
    <property type="match status" value="1"/>
</dbReference>
<dbReference type="AlphaFoldDB" id="A0A1I4C3X4"/>
<keyword evidence="2" id="KW-1185">Reference proteome</keyword>
<dbReference type="InterPro" id="IPR036922">
    <property type="entry name" value="Rieske_2Fe-2S_sf"/>
</dbReference>